<gene>
    <name evidence="5" type="ORF">RDB_LOCUS23703</name>
</gene>
<feature type="region of interest" description="Disordered" evidence="4">
    <location>
        <begin position="436"/>
        <end position="757"/>
    </location>
</feature>
<evidence type="ECO:0008006" key="7">
    <source>
        <dbReference type="Google" id="ProtNLM"/>
    </source>
</evidence>
<feature type="compositionally biased region" description="Pro residues" evidence="4">
    <location>
        <begin position="1112"/>
        <end position="1123"/>
    </location>
</feature>
<dbReference type="EMBL" id="CAJMWZ010001365">
    <property type="protein sequence ID" value="CAE6435549.1"/>
    <property type="molecule type" value="Genomic_DNA"/>
</dbReference>
<feature type="compositionally biased region" description="Low complexity" evidence="4">
    <location>
        <begin position="667"/>
        <end position="682"/>
    </location>
</feature>
<reference evidence="5" key="1">
    <citation type="submission" date="2021-01" db="EMBL/GenBank/DDBJ databases">
        <authorList>
            <person name="Kaushik A."/>
        </authorList>
    </citation>
    <scope>NUCLEOTIDE SEQUENCE</scope>
    <source>
        <strain evidence="5">Type strain: AG8-Rh-89/</strain>
    </source>
</reference>
<dbReference type="PANTHER" id="PTHR44376">
    <property type="entry name" value="TRANSCRIPTIONAL REGULATOR OF FILAMENTOUS GROWTH FLO8"/>
    <property type="match status" value="1"/>
</dbReference>
<dbReference type="Pfam" id="PF11559">
    <property type="entry name" value="ADIP"/>
    <property type="match status" value="1"/>
</dbReference>
<feature type="coiled-coil region" evidence="3">
    <location>
        <begin position="221"/>
        <end position="248"/>
    </location>
</feature>
<protein>
    <recommendedName>
        <fullName evidence="7">LisH domain-containing protein</fullName>
    </recommendedName>
</protein>
<dbReference type="InterPro" id="IPR006594">
    <property type="entry name" value="LisH"/>
</dbReference>
<dbReference type="Pfam" id="PF08513">
    <property type="entry name" value="LisH"/>
    <property type="match status" value="1"/>
</dbReference>
<feature type="compositionally biased region" description="Low complexity" evidence="4">
    <location>
        <begin position="1098"/>
        <end position="1111"/>
    </location>
</feature>
<feature type="compositionally biased region" description="Polar residues" evidence="4">
    <location>
        <begin position="808"/>
        <end position="821"/>
    </location>
</feature>
<keyword evidence="2 3" id="KW-0175">Coiled coil</keyword>
<comment type="similarity">
    <text evidence="1">Belongs to the ADIP family.</text>
</comment>
<evidence type="ECO:0000256" key="3">
    <source>
        <dbReference type="SAM" id="Coils"/>
    </source>
</evidence>
<evidence type="ECO:0000256" key="4">
    <source>
        <dbReference type="SAM" id="MobiDB-lite"/>
    </source>
</evidence>
<dbReference type="Proteomes" id="UP000663850">
    <property type="component" value="Unassembled WGS sequence"/>
</dbReference>
<evidence type="ECO:0000313" key="5">
    <source>
        <dbReference type="EMBL" id="CAE6435549.1"/>
    </source>
</evidence>
<evidence type="ECO:0000256" key="1">
    <source>
        <dbReference type="ARBA" id="ARBA00009291"/>
    </source>
</evidence>
<feature type="non-terminal residue" evidence="5">
    <location>
        <position position="1"/>
    </location>
</feature>
<feature type="compositionally biased region" description="Basic and acidic residues" evidence="4">
    <location>
        <begin position="518"/>
        <end position="532"/>
    </location>
</feature>
<feature type="compositionally biased region" description="Low complexity" evidence="4">
    <location>
        <begin position="501"/>
        <end position="510"/>
    </location>
</feature>
<feature type="region of interest" description="Disordered" evidence="4">
    <location>
        <begin position="984"/>
        <end position="1123"/>
    </location>
</feature>
<dbReference type="AlphaFoldDB" id="A0A8H2XZ90"/>
<feature type="compositionally biased region" description="Polar residues" evidence="4">
    <location>
        <begin position="135"/>
        <end position="147"/>
    </location>
</feature>
<comment type="caution">
    <text evidence="5">The sequence shown here is derived from an EMBL/GenBank/DDBJ whole genome shotgun (WGS) entry which is preliminary data.</text>
</comment>
<feature type="compositionally biased region" description="Polar residues" evidence="4">
    <location>
        <begin position="629"/>
        <end position="652"/>
    </location>
</feature>
<feature type="region of interest" description="Disordered" evidence="4">
    <location>
        <begin position="808"/>
        <end position="858"/>
    </location>
</feature>
<feature type="compositionally biased region" description="Basic and acidic residues" evidence="4">
    <location>
        <begin position="713"/>
        <end position="741"/>
    </location>
</feature>
<feature type="compositionally biased region" description="Low complexity" evidence="4">
    <location>
        <begin position="1013"/>
        <end position="1044"/>
    </location>
</feature>
<dbReference type="InterPro" id="IPR044716">
    <property type="entry name" value="LEUNIG-like"/>
</dbReference>
<feature type="compositionally biased region" description="Basic and acidic residues" evidence="4">
    <location>
        <begin position="308"/>
        <end position="330"/>
    </location>
</feature>
<feature type="compositionally biased region" description="Basic and acidic residues" evidence="4">
    <location>
        <begin position="542"/>
        <end position="557"/>
    </location>
</feature>
<feature type="region of interest" description="Disordered" evidence="4">
    <location>
        <begin position="301"/>
        <end position="330"/>
    </location>
</feature>
<feature type="region of interest" description="Disordered" evidence="4">
    <location>
        <begin position="378"/>
        <end position="399"/>
    </location>
</feature>
<evidence type="ECO:0000313" key="6">
    <source>
        <dbReference type="Proteomes" id="UP000663850"/>
    </source>
</evidence>
<name>A0A8H2XZ90_9AGAM</name>
<feature type="compositionally biased region" description="Low complexity" evidence="4">
    <location>
        <begin position="1073"/>
        <end position="1087"/>
    </location>
</feature>
<sequence>MATTPTRRGVRWAFDIANSPFGGTAEPSTPETSTSSLAYVNSQIIAHGFARVPLDLSELGREEQNKVVKCVLGMLSQRVNDMTRAEDLSTRLRMVSYEHERLSNMLRAAKSEALQAEKEAEAAKTKANSLAKDVSSANSSHNRTTAQLAQTTSAIAALRAASTADMRKREQDVARLKERWQRLGAEQAKLGTIGSGMVCSNWAVAVNEQYVGMRGEGEEAAEGAMRDAIEARERLAEANDEFREVMVKLVNIVGEGLREKEVPDVKLPTPASLFTPPAIEDDAGPALNAYRTLRDLIQQLASAGSTHSPDKETAAREAERAKQEQHRQEIRGWEEKVEKLEREMARLKGELAASNDFCEKSRMLIEQMVNDKKSLEKNVEEQNAGEAASVAEQRQQLEEERAKFTDAAIRLARERSDFEAERLALAEEKRQWAVRQLEDSIPPAPEPIITITAPESDAGVPPYPHIPTHDTSRQPEPQPPTDEEEEPAPVQNSLAGQLRMALKAAKAAEAGTRKRGKSAKDKSKPKEKEKPKPKAKAKPKSPAKEKPRSPIKEKAQDEEKENIASGSTVPAPFAPAPKIPITPRSLHPAAQRARARNYAPAVPSPLSRIISMAQSPGEPEVEAVVQLPSKMTMTLRSSTTGKGRSASRSPKGSGNGSPKAGARNMGGKSLAEKFAAAAAAAAAKDKSKKGKGKDQEPEAGVGTNTEADQTAEEQAKLEQEKEKEEGRDLDVIFPAPKEKVKAKPAGPSRAGGSKVPVVTGKPLRVPVMAKRALTPRKAPLSSPTPWTLIDWCELRLGISIAVDTDTATTMAPSQPPATSSPHPGHTAGPSTISSSSTSPTETHSTLATTVGNGGNRQRSWNEDKNLNLYILDYCRRRKFDGTASAFAREANLPLDAKASFDAPQGLLFEWWIVFWETFNSQRSSLSAPPGQRESGQAYVNTMARLRKLAMHEKDEQNRARSMSMSMSTSGMPPMMGGMAPVMNGSGSASAMSTPAMGNMPNPMGPRPQSQASGRMGPQQPGMGQPGQQPMGPAGQPGMGPQQQGPGMGPGQMNGPGPQQPGMGGPPQPGMGQGPQRPQPGMGMPPAGIHITPNMTHASTPTPSAPHLSSSPSPVPTPPQSFPP</sequence>
<dbReference type="GO" id="GO:0003714">
    <property type="term" value="F:transcription corepressor activity"/>
    <property type="evidence" value="ECO:0007669"/>
    <property type="project" value="InterPro"/>
</dbReference>
<dbReference type="SMART" id="SM00667">
    <property type="entry name" value="LisH"/>
    <property type="match status" value="1"/>
</dbReference>
<proteinExistence type="inferred from homology"/>
<dbReference type="PANTHER" id="PTHR44376:SF8">
    <property type="entry name" value="TRANSCRIPTIONAL COREPRESSOR LEUNIG-LIKE"/>
    <property type="match status" value="1"/>
</dbReference>
<dbReference type="InterPro" id="IPR021622">
    <property type="entry name" value="Afadin/alpha-actinin-bd"/>
</dbReference>
<feature type="compositionally biased region" description="Low complexity" evidence="4">
    <location>
        <begin position="830"/>
        <end position="845"/>
    </location>
</feature>
<accession>A0A8H2XZ90</accession>
<feature type="region of interest" description="Disordered" evidence="4">
    <location>
        <begin position="117"/>
        <end position="147"/>
    </location>
</feature>
<dbReference type="PROSITE" id="PS50896">
    <property type="entry name" value="LISH"/>
    <property type="match status" value="1"/>
</dbReference>
<feature type="compositionally biased region" description="Polar residues" evidence="4">
    <location>
        <begin position="846"/>
        <end position="858"/>
    </location>
</feature>
<organism evidence="5 6">
    <name type="scientific">Rhizoctonia solani</name>
    <dbReference type="NCBI Taxonomy" id="456999"/>
    <lineage>
        <taxon>Eukaryota</taxon>
        <taxon>Fungi</taxon>
        <taxon>Dikarya</taxon>
        <taxon>Basidiomycota</taxon>
        <taxon>Agaricomycotina</taxon>
        <taxon>Agaricomycetes</taxon>
        <taxon>Cantharellales</taxon>
        <taxon>Ceratobasidiaceae</taxon>
        <taxon>Rhizoctonia</taxon>
    </lineage>
</organism>
<evidence type="ECO:0000256" key="2">
    <source>
        <dbReference type="ARBA" id="ARBA00023054"/>
    </source>
</evidence>